<dbReference type="AlphaFoldDB" id="A0A068NQI7"/>
<dbReference type="Gene3D" id="3.30.360.10">
    <property type="entry name" value="Dihydrodipicolinate Reductase, domain 2"/>
    <property type="match status" value="1"/>
</dbReference>
<dbReference type="eggNOG" id="COG0136">
    <property type="taxonomic scope" value="Bacteria"/>
</dbReference>
<keyword evidence="6" id="KW-0521">NADP</keyword>
<dbReference type="GO" id="GO:0046983">
    <property type="term" value="F:protein dimerization activity"/>
    <property type="evidence" value="ECO:0007669"/>
    <property type="project" value="InterPro"/>
</dbReference>
<dbReference type="CDD" id="cd02316">
    <property type="entry name" value="VcASADH2_like_N"/>
    <property type="match status" value="1"/>
</dbReference>
<evidence type="ECO:0000256" key="2">
    <source>
        <dbReference type="ARBA" id="ARBA00011738"/>
    </source>
</evidence>
<dbReference type="NCBIfam" id="TIGR01296">
    <property type="entry name" value="asd_B"/>
    <property type="match status" value="1"/>
</dbReference>
<dbReference type="HOGENOM" id="CLU_049966_0_1_0"/>
<evidence type="ECO:0000313" key="16">
    <source>
        <dbReference type="Proteomes" id="UP000027982"/>
    </source>
</evidence>
<dbReference type="GO" id="GO:0051287">
    <property type="term" value="F:NAD binding"/>
    <property type="evidence" value="ECO:0007669"/>
    <property type="project" value="InterPro"/>
</dbReference>
<dbReference type="Pfam" id="PF02774">
    <property type="entry name" value="Semialdhyde_dhC"/>
    <property type="match status" value="1"/>
</dbReference>
<evidence type="ECO:0000256" key="8">
    <source>
        <dbReference type="ARBA" id="ARBA00023002"/>
    </source>
</evidence>
<dbReference type="PANTHER" id="PTHR46278">
    <property type="entry name" value="DEHYDROGENASE, PUTATIVE-RELATED"/>
    <property type="match status" value="1"/>
</dbReference>
<dbReference type="GO" id="GO:0009097">
    <property type="term" value="P:isoleucine biosynthetic process"/>
    <property type="evidence" value="ECO:0007669"/>
    <property type="project" value="UniProtKB-UniRule"/>
</dbReference>
<dbReference type="Gene3D" id="3.40.50.720">
    <property type="entry name" value="NAD(P)-binding Rossmann-like Domain"/>
    <property type="match status" value="1"/>
</dbReference>
<evidence type="ECO:0000256" key="9">
    <source>
        <dbReference type="ARBA" id="ARBA00023154"/>
    </source>
</evidence>
<dbReference type="GO" id="GO:0009089">
    <property type="term" value="P:lysine biosynthetic process via diaminopimelate"/>
    <property type="evidence" value="ECO:0007669"/>
    <property type="project" value="UniProtKB-UniRule"/>
</dbReference>
<evidence type="ECO:0000256" key="12">
    <source>
        <dbReference type="NCBIfam" id="TIGR01296"/>
    </source>
</evidence>
<evidence type="ECO:0000256" key="7">
    <source>
        <dbReference type="ARBA" id="ARBA00022915"/>
    </source>
</evidence>
<dbReference type="NCBIfam" id="NF011456">
    <property type="entry name" value="PRK14874.1"/>
    <property type="match status" value="1"/>
</dbReference>
<dbReference type="Proteomes" id="UP000027982">
    <property type="component" value="Chromosome"/>
</dbReference>
<dbReference type="SUPFAM" id="SSF55347">
    <property type="entry name" value="Glyceraldehyde-3-phosphate dehydrogenase-like, C-terminal domain"/>
    <property type="match status" value="1"/>
</dbReference>
<dbReference type="InterPro" id="IPR012280">
    <property type="entry name" value="Semialdhyde_DH_dimer_dom"/>
</dbReference>
<evidence type="ECO:0000256" key="5">
    <source>
        <dbReference type="ARBA" id="ARBA00022697"/>
    </source>
</evidence>
<dbReference type="GO" id="GO:0050661">
    <property type="term" value="F:NADP binding"/>
    <property type="evidence" value="ECO:0007669"/>
    <property type="project" value="InterPro"/>
</dbReference>
<protein>
    <recommendedName>
        <fullName evidence="3 12">Aspartate-semialdehyde dehydrogenase</fullName>
        <ecNumber evidence="3 12">1.2.1.11</ecNumber>
    </recommendedName>
</protein>
<keyword evidence="5" id="KW-0791">Threonine biosynthesis</keyword>
<dbReference type="SMART" id="SM00859">
    <property type="entry name" value="Semialdhyde_dh"/>
    <property type="match status" value="1"/>
</dbReference>
<keyword evidence="16" id="KW-1185">Reference proteome</keyword>
<dbReference type="PANTHER" id="PTHR46278:SF2">
    <property type="entry name" value="ASPARTATE-SEMIALDEHYDE DEHYDROGENASE"/>
    <property type="match status" value="1"/>
</dbReference>
<dbReference type="SUPFAM" id="SSF51735">
    <property type="entry name" value="NAD(P)-binding Rossmann-fold domains"/>
    <property type="match status" value="1"/>
</dbReference>
<comment type="subunit">
    <text evidence="2">Homodimer.</text>
</comment>
<accession>A0A068NQI7</accession>
<dbReference type="EMBL" id="CP007139">
    <property type="protein sequence ID" value="AIE83869.1"/>
    <property type="molecule type" value="Genomic_DNA"/>
</dbReference>
<keyword evidence="9" id="KW-0457">Lysine biosynthesis</keyword>
<evidence type="ECO:0000256" key="1">
    <source>
        <dbReference type="ARBA" id="ARBA00010584"/>
    </source>
</evidence>
<gene>
    <name evidence="15" type="ORF">OP10G_0501</name>
</gene>
<dbReference type="GO" id="GO:0009088">
    <property type="term" value="P:threonine biosynthetic process"/>
    <property type="evidence" value="ECO:0007669"/>
    <property type="project" value="UniProtKB-UniRule"/>
</dbReference>
<dbReference type="GO" id="GO:0009086">
    <property type="term" value="P:methionine biosynthetic process"/>
    <property type="evidence" value="ECO:0007669"/>
    <property type="project" value="UniProtKB-UniRule"/>
</dbReference>
<evidence type="ECO:0000256" key="13">
    <source>
        <dbReference type="PIRSR" id="PIRSR000148-1"/>
    </source>
</evidence>
<dbReference type="PIRSF" id="PIRSF000148">
    <property type="entry name" value="ASA_dh"/>
    <property type="match status" value="1"/>
</dbReference>
<evidence type="ECO:0000256" key="6">
    <source>
        <dbReference type="ARBA" id="ARBA00022857"/>
    </source>
</evidence>
<dbReference type="GO" id="GO:0019877">
    <property type="term" value="P:diaminopimelate biosynthetic process"/>
    <property type="evidence" value="ECO:0007669"/>
    <property type="project" value="UniProtKB-KW"/>
</dbReference>
<keyword evidence="8" id="KW-0560">Oxidoreductase</keyword>
<sequence length="330" mass="35068">MVGATGAVGQEFLRLFVERDFPVASLKLLASERSVGKTYLFKGEDIAVEEATPEAFEGVDVAFFSAGASRSRALAPAAVAAGALVVDNSSAFRMDPAVPLVVPEVNGCAMTPESRIVAVPNCTAIILLVAVNPLQKLGKLDRLIVSTYQSASGGGAAMMRLLEEETRKVICGEEPDPSHLGTRYAFNLFSHNTPINEDGYNEEEVKVIAESRKILGLPNLKLNVTCVRVPILRAHSESVTVEFEGPAPSVEAVREALSVAPGVRVIDDRAGNRFPTPLDASGQGDVLVGRIRQDLSNPHAISMFITGDQLLKGAALNAVQIAELALGVRR</sequence>
<dbReference type="InterPro" id="IPR000534">
    <property type="entry name" value="Semialdehyde_DH_NAD-bd"/>
</dbReference>
<evidence type="ECO:0000256" key="3">
    <source>
        <dbReference type="ARBA" id="ARBA00013120"/>
    </source>
</evidence>
<keyword evidence="10" id="KW-0486">Methionine biosynthesis</keyword>
<dbReference type="CDD" id="cd18131">
    <property type="entry name" value="ASADH_C_bac_euk_like"/>
    <property type="match status" value="1"/>
</dbReference>
<dbReference type="InterPro" id="IPR005986">
    <property type="entry name" value="Asp_semialdehyde_DH_beta"/>
</dbReference>
<evidence type="ECO:0000259" key="14">
    <source>
        <dbReference type="SMART" id="SM00859"/>
    </source>
</evidence>
<dbReference type="InterPro" id="IPR036291">
    <property type="entry name" value="NAD(P)-bd_dom_sf"/>
</dbReference>
<dbReference type="KEGG" id="fgi:OP10G_0501"/>
<evidence type="ECO:0000313" key="15">
    <source>
        <dbReference type="EMBL" id="AIE83869.1"/>
    </source>
</evidence>
<dbReference type="Pfam" id="PF01118">
    <property type="entry name" value="Semialdhyde_dh"/>
    <property type="match status" value="1"/>
</dbReference>
<organism evidence="15 16">
    <name type="scientific">Fimbriimonas ginsengisoli Gsoil 348</name>
    <dbReference type="NCBI Taxonomy" id="661478"/>
    <lineage>
        <taxon>Bacteria</taxon>
        <taxon>Bacillati</taxon>
        <taxon>Armatimonadota</taxon>
        <taxon>Fimbriimonadia</taxon>
        <taxon>Fimbriimonadales</taxon>
        <taxon>Fimbriimonadaceae</taxon>
        <taxon>Fimbriimonas</taxon>
    </lineage>
</organism>
<name>A0A068NQI7_FIMGI</name>
<evidence type="ECO:0000256" key="4">
    <source>
        <dbReference type="ARBA" id="ARBA00022605"/>
    </source>
</evidence>
<feature type="domain" description="Semialdehyde dehydrogenase NAD-binding" evidence="14">
    <location>
        <begin position="2"/>
        <end position="111"/>
    </location>
</feature>
<evidence type="ECO:0000256" key="11">
    <source>
        <dbReference type="ARBA" id="ARBA00047891"/>
    </source>
</evidence>
<keyword evidence="7" id="KW-0220">Diaminopimelate biosynthesis</keyword>
<dbReference type="STRING" id="661478.OP10G_0501"/>
<feature type="active site" description="Acyl-thioester intermediate" evidence="13">
    <location>
        <position position="122"/>
    </location>
</feature>
<evidence type="ECO:0000256" key="10">
    <source>
        <dbReference type="ARBA" id="ARBA00023167"/>
    </source>
</evidence>
<reference evidence="15 16" key="1">
    <citation type="journal article" date="2014" name="PLoS ONE">
        <title>The first complete genome sequence of the class fimbriimonadia in the phylum armatimonadetes.</title>
        <authorList>
            <person name="Hu Z.Y."/>
            <person name="Wang Y.Z."/>
            <person name="Im W.T."/>
            <person name="Wang S.Y."/>
            <person name="Zhao G.P."/>
            <person name="Zheng H.J."/>
            <person name="Quan Z.X."/>
        </authorList>
    </citation>
    <scope>NUCLEOTIDE SEQUENCE [LARGE SCALE GENOMIC DNA]</scope>
    <source>
        <strain evidence="15">Gsoil 348</strain>
    </source>
</reference>
<proteinExistence type="inferred from homology"/>
<keyword evidence="4" id="KW-0028">Amino-acid biosynthesis</keyword>
<comment type="catalytic activity">
    <reaction evidence="11">
        <text>L-aspartate 4-semialdehyde + phosphate + NADP(+) = 4-phospho-L-aspartate + NADPH + H(+)</text>
        <dbReference type="Rhea" id="RHEA:24284"/>
        <dbReference type="ChEBI" id="CHEBI:15378"/>
        <dbReference type="ChEBI" id="CHEBI:43474"/>
        <dbReference type="ChEBI" id="CHEBI:57535"/>
        <dbReference type="ChEBI" id="CHEBI:57783"/>
        <dbReference type="ChEBI" id="CHEBI:58349"/>
        <dbReference type="ChEBI" id="CHEBI:537519"/>
        <dbReference type="EC" id="1.2.1.11"/>
    </reaction>
</comment>
<dbReference type="GO" id="GO:0004073">
    <property type="term" value="F:aspartate-semialdehyde dehydrogenase activity"/>
    <property type="evidence" value="ECO:0007669"/>
    <property type="project" value="UniProtKB-UniRule"/>
</dbReference>
<comment type="similarity">
    <text evidence="1">Belongs to the aspartate-semialdehyde dehydrogenase family.</text>
</comment>
<dbReference type="EC" id="1.2.1.11" evidence="3 12"/>
<feature type="active site" description="Proton acceptor" evidence="13">
    <location>
        <position position="235"/>
    </location>
</feature>